<keyword evidence="1" id="KW-0378">Hydrolase</keyword>
<dbReference type="Proteomes" id="UP001524569">
    <property type="component" value="Unassembled WGS sequence"/>
</dbReference>
<dbReference type="InterPro" id="IPR009003">
    <property type="entry name" value="Peptidase_S1_PA"/>
</dbReference>
<sequence length="281" mass="30750">MKPTSAAKQLFFNTVKIDTKTAAGGSGTGTGFSFVYSENGEHYPFIVTNKHVVSNAVETGITFITKKDGKPQLGNGFRLVIDRSLDLWHGHPDEDIDVTVIPLAPLENSLKELGQEVFIQPVSEEIIASHDDLKGLDALEEITFIGYPNGLWDSKNLTPIMRKGYTATPIELDFQGRPIFLIDASVFPGSSGSPVFVFNQGSYVKDGNINLGSRLIFVGIVAEVFVKQDLNDLLEISVPVANKKLVTISNQMIDIGVVFKSTTVIETIKSCINKYEGHRLC</sequence>
<evidence type="ECO:0000313" key="2">
    <source>
        <dbReference type="Proteomes" id="UP001524569"/>
    </source>
</evidence>
<evidence type="ECO:0000313" key="1">
    <source>
        <dbReference type="EMBL" id="MCQ8180455.1"/>
    </source>
</evidence>
<dbReference type="GO" id="GO:0008233">
    <property type="term" value="F:peptidase activity"/>
    <property type="evidence" value="ECO:0007669"/>
    <property type="project" value="UniProtKB-KW"/>
</dbReference>
<comment type="caution">
    <text evidence="1">The sequence shown here is derived from an EMBL/GenBank/DDBJ whole genome shotgun (WGS) entry which is preliminary data.</text>
</comment>
<gene>
    <name evidence="1" type="ORF">NP603_05000</name>
</gene>
<dbReference type="SUPFAM" id="SSF50494">
    <property type="entry name" value="Trypsin-like serine proteases"/>
    <property type="match status" value="1"/>
</dbReference>
<dbReference type="GO" id="GO:0006508">
    <property type="term" value="P:proteolysis"/>
    <property type="evidence" value="ECO:0007669"/>
    <property type="project" value="UniProtKB-KW"/>
</dbReference>
<dbReference type="InterPro" id="IPR043504">
    <property type="entry name" value="Peptidase_S1_PA_chymotrypsin"/>
</dbReference>
<keyword evidence="2" id="KW-1185">Reference proteome</keyword>
<dbReference type="RefSeq" id="WP_256609821.1">
    <property type="nucleotide sequence ID" value="NZ_JANIBM010000004.1"/>
</dbReference>
<dbReference type="Pfam" id="PF13365">
    <property type="entry name" value="Trypsin_2"/>
    <property type="match status" value="1"/>
</dbReference>
<dbReference type="EMBL" id="JANIBM010000004">
    <property type="protein sequence ID" value="MCQ8180455.1"/>
    <property type="molecule type" value="Genomic_DNA"/>
</dbReference>
<protein>
    <submittedName>
        <fullName evidence="1">Serine protease</fullName>
    </submittedName>
</protein>
<accession>A0ABT1UFI2</accession>
<name>A0ABT1UFI2_9GAMM</name>
<reference evidence="1 2" key="1">
    <citation type="submission" date="2022-07" db="EMBL/GenBank/DDBJ databases">
        <title>Methylomonas rivi sp. nov., Methylomonas rosea sp. nov., Methylomonas aureus sp. nov. and Methylomonas subterranea sp. nov., four novel methanotrophs isolated from a freshwater creek and the deep terrestrial subsurface.</title>
        <authorList>
            <person name="Abin C."/>
            <person name="Sankaranarayanan K."/>
            <person name="Garner C."/>
            <person name="Sindelar R."/>
            <person name="Kotary K."/>
            <person name="Garner R."/>
            <person name="Barclay S."/>
            <person name="Lawson P."/>
            <person name="Krumholz L."/>
        </authorList>
    </citation>
    <scope>NUCLEOTIDE SEQUENCE [LARGE SCALE GENOMIC DNA]</scope>
    <source>
        <strain evidence="1 2">SURF-1</strain>
    </source>
</reference>
<organism evidence="1 2">
    <name type="scientific">Methylomonas aurea</name>
    <dbReference type="NCBI Taxonomy" id="2952224"/>
    <lineage>
        <taxon>Bacteria</taxon>
        <taxon>Pseudomonadati</taxon>
        <taxon>Pseudomonadota</taxon>
        <taxon>Gammaproteobacteria</taxon>
        <taxon>Methylococcales</taxon>
        <taxon>Methylococcaceae</taxon>
        <taxon>Methylomonas</taxon>
    </lineage>
</organism>
<dbReference type="Gene3D" id="2.40.10.10">
    <property type="entry name" value="Trypsin-like serine proteases"/>
    <property type="match status" value="2"/>
</dbReference>
<proteinExistence type="predicted"/>
<keyword evidence="1" id="KW-0645">Protease</keyword>